<evidence type="ECO:0000313" key="2">
    <source>
        <dbReference type="Proteomes" id="UP000185093"/>
    </source>
</evidence>
<accession>A0ABY1JFD7</accession>
<dbReference type="EMBL" id="FSQZ01000001">
    <property type="protein sequence ID" value="SIN78455.1"/>
    <property type="molecule type" value="Genomic_DNA"/>
</dbReference>
<evidence type="ECO:0000313" key="1">
    <source>
        <dbReference type="EMBL" id="SIN78455.1"/>
    </source>
</evidence>
<keyword evidence="2" id="KW-1185">Reference proteome</keyword>
<gene>
    <name evidence="1" type="ORF">SAMN05444368_1911</name>
</gene>
<sequence>MAEKMGEIGKSPFALLTVKLLCEIVAYTNLT</sequence>
<comment type="caution">
    <text evidence="1">The sequence shown here is derived from an EMBL/GenBank/DDBJ whole genome shotgun (WGS) entry which is preliminary data.</text>
</comment>
<reference evidence="1 2" key="1">
    <citation type="submission" date="2016-11" db="EMBL/GenBank/DDBJ databases">
        <authorList>
            <person name="Varghese N."/>
            <person name="Submissions S."/>
        </authorList>
    </citation>
    <scope>NUCLEOTIDE SEQUENCE [LARGE SCALE GENOMIC DNA]</scope>
    <source>
        <strain evidence="1 2">DSM 20664</strain>
    </source>
</reference>
<dbReference type="Proteomes" id="UP000185093">
    <property type="component" value="Unassembled WGS sequence"/>
</dbReference>
<protein>
    <submittedName>
        <fullName evidence="1">Uncharacterized protein</fullName>
    </submittedName>
</protein>
<name>A0ABY1JFD7_9BACT</name>
<proteinExistence type="predicted"/>
<organism evidence="1 2">
    <name type="scientific">Acetomicrobium flavidum</name>
    <dbReference type="NCBI Taxonomy" id="49896"/>
    <lineage>
        <taxon>Bacteria</taxon>
        <taxon>Thermotogati</taxon>
        <taxon>Synergistota</taxon>
        <taxon>Synergistia</taxon>
        <taxon>Synergistales</taxon>
        <taxon>Acetomicrobiaceae</taxon>
        <taxon>Acetomicrobium</taxon>
    </lineage>
</organism>